<dbReference type="EMBL" id="ADNW02000003">
    <property type="protein sequence ID" value="EGD25831.1"/>
    <property type="molecule type" value="Genomic_DNA"/>
</dbReference>
<keyword evidence="2" id="KW-1185">Reference proteome</keyword>
<dbReference type="AlphaFoldDB" id="E9SW85"/>
<name>E9SW85_RHOHA</name>
<sequence length="44" mass="4811">MDLSVRVEAWTTDLRRWPRLCREAGAGRPRTVPAAAGVDVCEAA</sequence>
<dbReference type="HOGENOM" id="CLU_3221288_0_0_11"/>
<dbReference type="Proteomes" id="UP000004245">
    <property type="component" value="Unassembled WGS sequence"/>
</dbReference>
<evidence type="ECO:0000313" key="2">
    <source>
        <dbReference type="Proteomes" id="UP000004245"/>
    </source>
</evidence>
<protein>
    <submittedName>
        <fullName evidence="1">Uncharacterized protein</fullName>
    </submittedName>
</protein>
<reference evidence="1" key="1">
    <citation type="submission" date="2011-01" db="EMBL/GenBank/DDBJ databases">
        <authorList>
            <person name="Muzny D."/>
            <person name="Qin X."/>
            <person name="Buhay C."/>
            <person name="Dugan-Rocha S."/>
            <person name="Ding Y."/>
            <person name="Chen G."/>
            <person name="Hawes A."/>
            <person name="Holder M."/>
            <person name="Jhangiani S."/>
            <person name="Johnson A."/>
            <person name="Khan Z."/>
            <person name="Li Z."/>
            <person name="Liu W."/>
            <person name="Liu X."/>
            <person name="Perez L."/>
            <person name="Shen H."/>
            <person name="Wang Q."/>
            <person name="Watt J."/>
            <person name="Xi L."/>
            <person name="Xin Y."/>
            <person name="Zhou J."/>
            <person name="Deng J."/>
            <person name="Jiang H."/>
            <person name="Liu Y."/>
            <person name="Qu J."/>
            <person name="Song X.-Z."/>
            <person name="Zhang L."/>
            <person name="Villasana D."/>
            <person name="Johnson A."/>
            <person name="Liu J."/>
            <person name="Liyanage D."/>
            <person name="Lorensuhewa L."/>
            <person name="Robinson T."/>
            <person name="Song A."/>
            <person name="Song B.-B."/>
            <person name="Dinh H."/>
            <person name="Thornton R."/>
            <person name="Coyle M."/>
            <person name="Francisco L."/>
            <person name="Jackson L."/>
            <person name="Javaid M."/>
            <person name="Korchina V."/>
            <person name="Kovar C."/>
            <person name="Mata R."/>
            <person name="Mathew T."/>
            <person name="Ngo R."/>
            <person name="Nguyen L."/>
            <person name="Nguyen N."/>
            <person name="Okwuonu G."/>
            <person name="Ongeri F."/>
            <person name="Pham C."/>
            <person name="Simmons D."/>
            <person name="Wilczek-Boney K."/>
            <person name="Hale W."/>
            <person name="Jakkamsetti A."/>
            <person name="Pham P."/>
            <person name="Ruth R."/>
            <person name="San Lucas F."/>
            <person name="Warren J."/>
            <person name="Zhang J."/>
            <person name="Zhao Z."/>
            <person name="Zhou C."/>
            <person name="Zhu D."/>
            <person name="Lee S."/>
            <person name="Bess C."/>
            <person name="Blankenburg K."/>
            <person name="Forbes L."/>
            <person name="Fu Q."/>
            <person name="Gubbala S."/>
            <person name="Hirani K."/>
            <person name="Jayaseelan J.C."/>
            <person name="Lara F."/>
            <person name="Munidasa M."/>
            <person name="Palculict T."/>
            <person name="Patil S."/>
            <person name="Pu L.-L."/>
            <person name="Saada N."/>
            <person name="Tang L."/>
            <person name="Weissenberger G."/>
            <person name="Zhu Y."/>
            <person name="Hemphill L."/>
            <person name="Shang Y."/>
            <person name="Youmans B."/>
            <person name="Ayvaz T."/>
            <person name="Ross M."/>
            <person name="Santibanez J."/>
            <person name="Aqrawi P."/>
            <person name="Gross S."/>
            <person name="Joshi V."/>
            <person name="Fowler G."/>
            <person name="Nazareth L."/>
            <person name="Reid J."/>
            <person name="Worley K."/>
            <person name="Petrosino J."/>
            <person name="Highlander S."/>
            <person name="Gibbs R."/>
        </authorList>
    </citation>
    <scope>NUCLEOTIDE SEQUENCE [LARGE SCALE GENOMIC DNA]</scope>
    <source>
        <strain evidence="1">ATCC 33707</strain>
    </source>
</reference>
<evidence type="ECO:0000313" key="1">
    <source>
        <dbReference type="EMBL" id="EGD25831.1"/>
    </source>
</evidence>
<comment type="caution">
    <text evidence="1">The sequence shown here is derived from an EMBL/GenBank/DDBJ whole genome shotgun (WGS) entry which is preliminary data.</text>
</comment>
<proteinExistence type="predicted"/>
<organism evidence="1 2">
    <name type="scientific">Prescottella equi ATCC 33707</name>
    <dbReference type="NCBI Taxonomy" id="525370"/>
    <lineage>
        <taxon>Bacteria</taxon>
        <taxon>Bacillati</taxon>
        <taxon>Actinomycetota</taxon>
        <taxon>Actinomycetes</taxon>
        <taxon>Mycobacteriales</taxon>
        <taxon>Nocardiaceae</taxon>
        <taxon>Prescottella</taxon>
    </lineage>
</organism>
<gene>
    <name evidence="1" type="ORF">HMPREF0724_10385</name>
</gene>
<accession>E9SW85</accession>